<proteinExistence type="predicted"/>
<evidence type="ECO:0000313" key="2">
    <source>
        <dbReference type="EMBL" id="MBE6511779.1"/>
    </source>
</evidence>
<evidence type="ECO:0000313" key="3">
    <source>
        <dbReference type="Proteomes" id="UP000732619"/>
    </source>
</evidence>
<sequence>MSLGIALSLKSTLGTPPISCIPAVLSVAFPWTVGEFTILFNALLVIFQMVLLRKITLSQIAQMLVCILFGYMIDFNLVVIDFLNPTNYISQWILLIISCLVLAFGLVIEVKSDITMLPGDGAVVAIGEVLNKDWGKVKPFFDVTVVSIGVILALVFIGHLEGVREGTIFSAVTVGFIIQFYNSVFGEKIDDYLEG</sequence>
<feature type="transmembrane region" description="Helical" evidence="1">
    <location>
        <begin position="140"/>
        <end position="160"/>
    </location>
</feature>
<comment type="caution">
    <text evidence="2">The sequence shown here is derived from an EMBL/GenBank/DDBJ whole genome shotgun (WGS) entry which is preliminary data.</text>
</comment>
<organism evidence="2 3">
    <name type="scientific">Methanobrevibacter olleyae</name>
    <dbReference type="NCBI Taxonomy" id="294671"/>
    <lineage>
        <taxon>Archaea</taxon>
        <taxon>Methanobacteriati</taxon>
        <taxon>Methanobacteriota</taxon>
        <taxon>Methanomada group</taxon>
        <taxon>Methanobacteria</taxon>
        <taxon>Methanobacteriales</taxon>
        <taxon>Methanobacteriaceae</taxon>
        <taxon>Methanobrevibacter</taxon>
    </lineage>
</organism>
<keyword evidence="1" id="KW-1133">Transmembrane helix</keyword>
<accession>A0A8T3VVV8</accession>
<gene>
    <name evidence="2" type="ORF">E7Z75_01320</name>
</gene>
<dbReference type="EMBL" id="SUTG01000003">
    <property type="protein sequence ID" value="MBE6511779.1"/>
    <property type="molecule type" value="Genomic_DNA"/>
</dbReference>
<reference evidence="2" key="1">
    <citation type="submission" date="2019-04" db="EMBL/GenBank/DDBJ databases">
        <title>Evolution of Biomass-Degrading Anaerobic Consortia Revealed by Metagenomics.</title>
        <authorList>
            <person name="Peng X."/>
        </authorList>
    </citation>
    <scope>NUCLEOTIDE SEQUENCE</scope>
    <source>
        <strain evidence="2">SIG14</strain>
    </source>
</reference>
<dbReference type="InterPro" id="IPR038750">
    <property type="entry name" value="YczE/YyaS-like"/>
</dbReference>
<evidence type="ECO:0000256" key="1">
    <source>
        <dbReference type="SAM" id="Phobius"/>
    </source>
</evidence>
<dbReference type="AlphaFoldDB" id="A0A8T3VVV8"/>
<dbReference type="Proteomes" id="UP000732619">
    <property type="component" value="Unassembled WGS sequence"/>
</dbReference>
<keyword evidence="1" id="KW-0812">Transmembrane</keyword>
<feature type="transmembrane region" description="Helical" evidence="1">
    <location>
        <begin position="166"/>
        <end position="185"/>
    </location>
</feature>
<feature type="transmembrane region" description="Helical" evidence="1">
    <location>
        <begin position="64"/>
        <end position="83"/>
    </location>
</feature>
<dbReference type="PANTHER" id="PTHR40078">
    <property type="entry name" value="INTEGRAL MEMBRANE PROTEIN-RELATED"/>
    <property type="match status" value="1"/>
</dbReference>
<protein>
    <submittedName>
        <fullName evidence="2">YitT family protein</fullName>
    </submittedName>
</protein>
<dbReference type="PANTHER" id="PTHR40078:SF1">
    <property type="entry name" value="INTEGRAL MEMBRANE PROTEIN"/>
    <property type="match status" value="1"/>
</dbReference>
<feature type="transmembrane region" description="Helical" evidence="1">
    <location>
        <begin position="89"/>
        <end position="108"/>
    </location>
</feature>
<dbReference type="Pfam" id="PF19700">
    <property type="entry name" value="DUF6198"/>
    <property type="match status" value="1"/>
</dbReference>
<feature type="transmembrane region" description="Helical" evidence="1">
    <location>
        <begin position="36"/>
        <end position="52"/>
    </location>
</feature>
<name>A0A8T3VVV8_METOL</name>
<keyword evidence="1" id="KW-0472">Membrane</keyword>